<organism evidence="2 3">
    <name type="scientific">Paracoccus haematequi</name>
    <dbReference type="NCBI Taxonomy" id="2491866"/>
    <lineage>
        <taxon>Bacteria</taxon>
        <taxon>Pseudomonadati</taxon>
        <taxon>Pseudomonadota</taxon>
        <taxon>Alphaproteobacteria</taxon>
        <taxon>Rhodobacterales</taxon>
        <taxon>Paracoccaceae</taxon>
        <taxon>Paracoccus</taxon>
    </lineage>
</organism>
<proteinExistence type="predicted"/>
<dbReference type="EMBL" id="UZWE01000079">
    <property type="protein sequence ID" value="VDS10771.1"/>
    <property type="molecule type" value="Genomic_DNA"/>
</dbReference>
<name>A0A447ITE9_9RHOB</name>
<evidence type="ECO:0000313" key="3">
    <source>
        <dbReference type="Proteomes" id="UP000270743"/>
    </source>
</evidence>
<feature type="coiled-coil region" evidence="1">
    <location>
        <begin position="256"/>
        <end position="290"/>
    </location>
</feature>
<protein>
    <submittedName>
        <fullName evidence="2">Uncharacterized protein</fullName>
    </submittedName>
</protein>
<keyword evidence="3" id="KW-1185">Reference proteome</keyword>
<dbReference type="Proteomes" id="UP000270743">
    <property type="component" value="Unassembled WGS sequence"/>
</dbReference>
<dbReference type="OrthoDB" id="7210452at2"/>
<keyword evidence="1" id="KW-0175">Coiled coil</keyword>
<dbReference type="RefSeq" id="WP_126156307.1">
    <property type="nucleotide sequence ID" value="NZ_UZWE01000079.1"/>
</dbReference>
<dbReference type="Pfam" id="PF13578">
    <property type="entry name" value="Methyltransf_24"/>
    <property type="match status" value="1"/>
</dbReference>
<evidence type="ECO:0000313" key="2">
    <source>
        <dbReference type="EMBL" id="VDS10771.1"/>
    </source>
</evidence>
<reference evidence="2 3" key="1">
    <citation type="submission" date="2018-12" db="EMBL/GenBank/DDBJ databases">
        <authorList>
            <person name="Criscuolo A."/>
        </authorList>
    </citation>
    <scope>NUCLEOTIDE SEQUENCE [LARGE SCALE GENOMIC DNA]</scope>
    <source>
        <strain evidence="2">ACIP1116241</strain>
    </source>
</reference>
<gene>
    <name evidence="2" type="ORF">PARHAE_03990</name>
</gene>
<evidence type="ECO:0000256" key="1">
    <source>
        <dbReference type="SAM" id="Coils"/>
    </source>
</evidence>
<dbReference type="AlphaFoldDB" id="A0A447ITE9"/>
<accession>A0A447ITE9</accession>
<sequence length="412" mass="45544">MKITQATMTPPAPEDRAFLSSVIKPMLVRPRFLEESDLLLHVPFLFWLMANVRPAKSTVVGIGKGVAYLAICQAIEEFSIQGRCSGFGFGDNSENTPKPVPKTFDNDAETLYEGIADLRDHATLEEALSNIQPGSLDLLFVDLCELARDKGSDPADWTEKLAPGGCLVAHGLGEADEAMLFLKRKVEDFPGHSLLFFDFGAGLAVILKNDIITDAARDFLALGGNGSPRRADSLLLRRLGQGLAAMARNGNIARRLDAVQKEYAAVQTRHDKAEQDLVALNAAYEARNRKIWELQATNFDRENENRNLQKHQQVLSDSVSALRSALETIQKEKDSVAEVLTERLRQEKDSHYRETGILTKLLEQKGDGGQGDLAMLRRQVKQLSDHNAALLSSTSWRITAPIRKIKSKLTGK</sequence>